<sequence length="92" mass="10299">MRFVKDLAQRKPGHLILRPDDTAGAGDFLVVDFSNPRKMTAWATELKSKSGAFKGHQFRNADQLARRIPMLRNATIHRRSGGPEDLIEEIAG</sequence>
<dbReference type="Proteomes" id="UP000572680">
    <property type="component" value="Unassembled WGS sequence"/>
</dbReference>
<reference evidence="1 2" key="1">
    <citation type="submission" date="2020-08" db="EMBL/GenBank/DDBJ databases">
        <title>Genomic Encyclopedia of Type Strains, Phase IV (KMG-IV): sequencing the most valuable type-strain genomes for metagenomic binning, comparative biology and taxonomic classification.</title>
        <authorList>
            <person name="Goeker M."/>
        </authorList>
    </citation>
    <scope>NUCLEOTIDE SEQUENCE [LARGE SCALE GENOMIC DNA]</scope>
    <source>
        <strain evidence="1 2">DSM 44197</strain>
    </source>
</reference>
<comment type="caution">
    <text evidence="1">The sequence shown here is derived from an EMBL/GenBank/DDBJ whole genome shotgun (WGS) entry which is preliminary data.</text>
</comment>
<evidence type="ECO:0000313" key="1">
    <source>
        <dbReference type="EMBL" id="MBA8948582.1"/>
    </source>
</evidence>
<dbReference type="RefSeq" id="WP_182841199.1">
    <property type="nucleotide sequence ID" value="NZ_JACJIA010000001.1"/>
</dbReference>
<proteinExistence type="predicted"/>
<name>A0A7W3QIT1_ACTNM</name>
<dbReference type="EMBL" id="JACJIA010000001">
    <property type="protein sequence ID" value="MBA8948582.1"/>
    <property type="molecule type" value="Genomic_DNA"/>
</dbReference>
<accession>A0A7W3QIT1</accession>
<keyword evidence="2" id="KW-1185">Reference proteome</keyword>
<gene>
    <name evidence="1" type="ORF">HNR61_000180</name>
</gene>
<dbReference type="AlphaFoldDB" id="A0A7W3QIT1"/>
<organism evidence="1 2">
    <name type="scientific">Actinomadura namibiensis</name>
    <dbReference type="NCBI Taxonomy" id="182080"/>
    <lineage>
        <taxon>Bacteria</taxon>
        <taxon>Bacillati</taxon>
        <taxon>Actinomycetota</taxon>
        <taxon>Actinomycetes</taxon>
        <taxon>Streptosporangiales</taxon>
        <taxon>Thermomonosporaceae</taxon>
        <taxon>Actinomadura</taxon>
    </lineage>
</organism>
<protein>
    <submittedName>
        <fullName evidence="1">Uncharacterized protein</fullName>
    </submittedName>
</protein>
<evidence type="ECO:0000313" key="2">
    <source>
        <dbReference type="Proteomes" id="UP000572680"/>
    </source>
</evidence>